<reference evidence="23 24" key="1">
    <citation type="journal article" date="2018" name="Nat. Genet.">
        <title>Extensive intraspecific gene order and gene structural variations between Mo17 and other maize genomes.</title>
        <authorList>
            <person name="Sun S."/>
            <person name="Zhou Y."/>
            <person name="Chen J."/>
            <person name="Shi J."/>
            <person name="Zhao H."/>
            <person name="Zhao H."/>
            <person name="Song W."/>
            <person name="Zhang M."/>
            <person name="Cui Y."/>
            <person name="Dong X."/>
            <person name="Liu H."/>
            <person name="Ma X."/>
            <person name="Jiao Y."/>
            <person name="Wang B."/>
            <person name="Wei X."/>
            <person name="Stein J.C."/>
            <person name="Glaubitz J.C."/>
            <person name="Lu F."/>
            <person name="Yu G."/>
            <person name="Liang C."/>
            <person name="Fengler K."/>
            <person name="Li B."/>
            <person name="Rafalski A."/>
            <person name="Schnable P.S."/>
            <person name="Ware D.H."/>
            <person name="Buckler E.S."/>
            <person name="Lai J."/>
        </authorList>
    </citation>
    <scope>NUCLEOTIDE SEQUENCE [LARGE SCALE GENOMIC DNA]</scope>
    <source>
        <strain evidence="24">cv. Missouri 17</strain>
        <tissue evidence="23">Seedling</tissue>
    </source>
</reference>
<keyword evidence="5 21" id="KW-0964">Secreted</keyword>
<evidence type="ECO:0000256" key="4">
    <source>
        <dbReference type="ARBA" id="ARBA00012313"/>
    </source>
</evidence>
<evidence type="ECO:0000256" key="15">
    <source>
        <dbReference type="ARBA" id="ARBA00023324"/>
    </source>
</evidence>
<dbReference type="PROSITE" id="PS00436">
    <property type="entry name" value="PEROXIDASE_2"/>
    <property type="match status" value="1"/>
</dbReference>
<gene>
    <name evidence="23" type="ORF">Zm00014a_010416</name>
</gene>
<keyword evidence="8 18" id="KW-0479">Metal-binding</keyword>
<feature type="binding site" evidence="18">
    <location>
        <position position="294"/>
    </location>
    <ligand>
        <name>Ca(2+)</name>
        <dbReference type="ChEBI" id="CHEBI:29108"/>
        <label>2</label>
    </ligand>
</feature>
<keyword evidence="9" id="KW-0732">Signal</keyword>
<evidence type="ECO:0000313" key="23">
    <source>
        <dbReference type="EMBL" id="PWZ38964.1"/>
    </source>
</evidence>
<feature type="binding site" evidence="18">
    <location>
        <position position="238"/>
    </location>
    <ligand>
        <name>Ca(2+)</name>
        <dbReference type="ChEBI" id="CHEBI:29108"/>
        <label>2</label>
    </ligand>
</feature>
<dbReference type="PRINTS" id="PR00458">
    <property type="entry name" value="PEROXIDASE"/>
</dbReference>
<evidence type="ECO:0000256" key="18">
    <source>
        <dbReference type="PIRSR" id="PIRSR600823-3"/>
    </source>
</evidence>
<feature type="binding site" evidence="18">
    <location>
        <position position="113"/>
    </location>
    <ligand>
        <name>Ca(2+)</name>
        <dbReference type="ChEBI" id="CHEBI:29108"/>
        <label>1</label>
    </ligand>
</feature>
<keyword evidence="6 21" id="KW-0575">Peroxidase</keyword>
<comment type="cofactor">
    <cofactor evidence="18 21">
        <name>Ca(2+)</name>
        <dbReference type="ChEBI" id="CHEBI:29108"/>
    </cofactor>
    <text evidence="18 21">Binds 2 calcium ions per subunit.</text>
</comment>
<evidence type="ECO:0000256" key="14">
    <source>
        <dbReference type="ARBA" id="ARBA00023180"/>
    </source>
</evidence>
<evidence type="ECO:0000256" key="12">
    <source>
        <dbReference type="ARBA" id="ARBA00023004"/>
    </source>
</evidence>
<dbReference type="Pfam" id="PF00141">
    <property type="entry name" value="peroxidase"/>
    <property type="match status" value="1"/>
</dbReference>
<comment type="cofactor">
    <cofactor evidence="18 21">
        <name>heme b</name>
        <dbReference type="ChEBI" id="CHEBI:60344"/>
    </cofactor>
    <text evidence="18 21">Binds 1 heme b (iron(II)-protoporphyrin IX) group per subunit.</text>
</comment>
<feature type="disulfide bond" evidence="20">
    <location>
        <begin position="114"/>
        <end position="119"/>
    </location>
</feature>
<dbReference type="CDD" id="cd00693">
    <property type="entry name" value="secretory_peroxidase"/>
    <property type="match status" value="1"/>
</dbReference>
<keyword evidence="10 18" id="KW-0106">Calcium</keyword>
<evidence type="ECO:0000259" key="22">
    <source>
        <dbReference type="PROSITE" id="PS50873"/>
    </source>
</evidence>
<dbReference type="GO" id="GO:0020037">
    <property type="term" value="F:heme binding"/>
    <property type="evidence" value="ECO:0007669"/>
    <property type="project" value="UniProtKB-UniRule"/>
</dbReference>
<evidence type="ECO:0000256" key="8">
    <source>
        <dbReference type="ARBA" id="ARBA00022723"/>
    </source>
</evidence>
<evidence type="ECO:0000256" key="9">
    <source>
        <dbReference type="ARBA" id="ARBA00022729"/>
    </source>
</evidence>
<evidence type="ECO:0000256" key="21">
    <source>
        <dbReference type="RuleBase" id="RU362060"/>
    </source>
</evidence>
<evidence type="ECO:0000256" key="3">
    <source>
        <dbReference type="ARBA" id="ARBA00006873"/>
    </source>
</evidence>
<keyword evidence="14" id="KW-0325">Glycoprotein</keyword>
<dbReference type="GO" id="GO:0140825">
    <property type="term" value="F:lactoperoxidase activity"/>
    <property type="evidence" value="ECO:0007669"/>
    <property type="project" value="UniProtKB-EC"/>
</dbReference>
<dbReference type="Gene3D" id="1.10.420.10">
    <property type="entry name" value="Peroxidase, domain 2"/>
    <property type="match status" value="1"/>
</dbReference>
<feature type="binding site" evidence="17">
    <location>
        <position position="207"/>
    </location>
    <ligand>
        <name>substrate</name>
    </ligand>
</feature>
<organism evidence="23 24">
    <name type="scientific">Zea mays</name>
    <name type="common">Maize</name>
    <dbReference type="NCBI Taxonomy" id="4577"/>
    <lineage>
        <taxon>Eukaryota</taxon>
        <taxon>Viridiplantae</taxon>
        <taxon>Streptophyta</taxon>
        <taxon>Embryophyta</taxon>
        <taxon>Tracheophyta</taxon>
        <taxon>Spermatophyta</taxon>
        <taxon>Magnoliopsida</taxon>
        <taxon>Liliopsida</taxon>
        <taxon>Poales</taxon>
        <taxon>Poaceae</taxon>
        <taxon>PACMAD clade</taxon>
        <taxon>Panicoideae</taxon>
        <taxon>Andropogonodae</taxon>
        <taxon>Andropogoneae</taxon>
        <taxon>Tripsacinae</taxon>
        <taxon>Zea</taxon>
    </lineage>
</organism>
<feature type="binding site" description="axial binding residue" evidence="18">
    <location>
        <position position="237"/>
    </location>
    <ligand>
        <name>heme b</name>
        <dbReference type="ChEBI" id="CHEBI:60344"/>
    </ligand>
    <ligandPart>
        <name>Fe</name>
        <dbReference type="ChEBI" id="CHEBI:18248"/>
    </ligandPart>
</feature>
<evidence type="ECO:0000256" key="2">
    <source>
        <dbReference type="ARBA" id="ARBA00004613"/>
    </source>
</evidence>
<dbReference type="InterPro" id="IPR033905">
    <property type="entry name" value="Secretory_peroxidase"/>
</dbReference>
<feature type="binding site" evidence="18">
    <location>
        <position position="131"/>
    </location>
    <ligand>
        <name>Ca(2+)</name>
        <dbReference type="ChEBI" id="CHEBI:29108"/>
        <label>1</label>
    </ligand>
</feature>
<keyword evidence="13 20" id="KW-1015">Disulfide bond</keyword>
<dbReference type="PANTHER" id="PTHR31517">
    <property type="match status" value="1"/>
</dbReference>
<keyword evidence="12 18" id="KW-0408">Iron</keyword>
<dbReference type="InterPro" id="IPR002016">
    <property type="entry name" value="Haem_peroxidase"/>
</dbReference>
<proteinExistence type="inferred from homology"/>
<feature type="disulfide bond" evidence="20">
    <location>
        <begin position="244"/>
        <end position="272"/>
    </location>
</feature>
<evidence type="ECO:0000256" key="1">
    <source>
        <dbReference type="ARBA" id="ARBA00000189"/>
    </source>
</evidence>
<evidence type="ECO:0000256" key="10">
    <source>
        <dbReference type="ARBA" id="ARBA00022837"/>
    </source>
</evidence>
<dbReference type="PROSITE" id="PS00435">
    <property type="entry name" value="PEROXIDASE_1"/>
    <property type="match status" value="1"/>
</dbReference>
<dbReference type="GO" id="GO:0006979">
    <property type="term" value="P:response to oxidative stress"/>
    <property type="evidence" value="ECO:0007669"/>
    <property type="project" value="UniProtKB-UniRule"/>
</dbReference>
<feature type="binding site" evidence="18">
    <location>
        <position position="289"/>
    </location>
    <ligand>
        <name>Ca(2+)</name>
        <dbReference type="ChEBI" id="CHEBI:29108"/>
        <label>2</label>
    </ligand>
</feature>
<evidence type="ECO:0000256" key="6">
    <source>
        <dbReference type="ARBA" id="ARBA00022559"/>
    </source>
</evidence>
<evidence type="ECO:0000256" key="17">
    <source>
        <dbReference type="PIRSR" id="PIRSR600823-2"/>
    </source>
</evidence>
<dbReference type="EMBL" id="NCVQ01000003">
    <property type="protein sequence ID" value="PWZ38964.1"/>
    <property type="molecule type" value="Genomic_DNA"/>
</dbReference>
<comment type="function">
    <text evidence="21">Removal of H(2)O(2), oxidation of toxic reductants, biosynthesis and degradation of lignin, suberization, auxin catabolism, response to environmental stresses such as wounding, pathogen attack and oxidative stress.</text>
</comment>
<protein>
    <recommendedName>
        <fullName evidence="4 21">Peroxidase</fullName>
        <ecNumber evidence="4 21">1.11.1.7</ecNumber>
    </recommendedName>
</protein>
<dbReference type="Proteomes" id="UP000251960">
    <property type="component" value="Chromosome 2"/>
</dbReference>
<dbReference type="InterPro" id="IPR000823">
    <property type="entry name" value="Peroxidase_pln"/>
</dbReference>
<dbReference type="FunFam" id="1.10.420.10:FF:000006">
    <property type="entry name" value="Peroxidase"/>
    <property type="match status" value="1"/>
</dbReference>
<comment type="subcellular location">
    <subcellularLocation>
        <location evidence="2 21">Secreted</location>
    </subcellularLocation>
</comment>
<dbReference type="GO" id="GO:0046872">
    <property type="term" value="F:metal ion binding"/>
    <property type="evidence" value="ECO:0007669"/>
    <property type="project" value="UniProtKB-UniRule"/>
</dbReference>
<evidence type="ECO:0000256" key="19">
    <source>
        <dbReference type="PIRSR" id="PIRSR600823-4"/>
    </source>
</evidence>
<comment type="similarity">
    <text evidence="21">Belongs to the peroxidase family. Classical plant (class III) peroxidase subfamily.</text>
</comment>
<feature type="binding site" evidence="18">
    <location>
        <position position="118"/>
    </location>
    <ligand>
        <name>Ca(2+)</name>
        <dbReference type="ChEBI" id="CHEBI:29108"/>
        <label>1</label>
    </ligand>
</feature>
<feature type="active site" description="Proton acceptor" evidence="16">
    <location>
        <position position="112"/>
    </location>
</feature>
<evidence type="ECO:0000256" key="7">
    <source>
        <dbReference type="ARBA" id="ARBA00022617"/>
    </source>
</evidence>
<evidence type="ECO:0000313" key="24">
    <source>
        <dbReference type="Proteomes" id="UP000251960"/>
    </source>
</evidence>
<feature type="disulfide bond" evidence="20">
    <location>
        <begin position="81"/>
        <end position="159"/>
    </location>
</feature>
<dbReference type="PANTHER" id="PTHR31517:SF51">
    <property type="entry name" value="PEROXIDASE 55"/>
    <property type="match status" value="1"/>
</dbReference>
<feature type="binding site" evidence="18">
    <location>
        <position position="120"/>
    </location>
    <ligand>
        <name>Ca(2+)</name>
        <dbReference type="ChEBI" id="CHEBI:29108"/>
        <label>1</label>
    </ligand>
</feature>
<evidence type="ECO:0000256" key="20">
    <source>
        <dbReference type="PIRSR" id="PIRSR600823-5"/>
    </source>
</evidence>
<keyword evidence="7 21" id="KW-0349">Heme</keyword>
<dbReference type="FunFam" id="1.10.520.10:FF:000009">
    <property type="entry name" value="Peroxidase"/>
    <property type="match status" value="1"/>
</dbReference>
<accession>A0A3L6FXT3</accession>
<feature type="disulfide bond" evidence="20">
    <location>
        <begin position="165"/>
        <end position="362"/>
    </location>
</feature>
<dbReference type="InterPro" id="IPR019793">
    <property type="entry name" value="Peroxidases_heam-ligand_BS"/>
</dbReference>
<dbReference type="GO" id="GO:0005576">
    <property type="term" value="C:extracellular region"/>
    <property type="evidence" value="ECO:0007669"/>
    <property type="project" value="UniProtKB-SubCell"/>
</dbReference>
<feature type="site" description="Transition state stabilizer" evidence="19">
    <location>
        <position position="108"/>
    </location>
</feature>
<sequence>MRIVRNRAYKYITHTTTPCLLLGLFTNYMQSQASRMARSSGSRPVALVLLALCAAALSSATVTVNEPIANGLSWSFYDVSCPSVEGIVRWHVAEALRRDIGIAAGLIRIFFHDCFPQGCDASVLLSGSNSEQIEVPNQTLRPEALKLIDDIRAAVHAVCGPTVSCADITTLATRDAVVASGGPFFEVPLGRRDGLAPASSDLVGTLPAPFFDVPTLIESFKNRSLDKADLVALSGAHTVGRGHCVSFSDRLPPNADDGTMDPAFRQRLTAKCASDPSGNVVTQVLDVRTPNAFDNKYYFDLIAKQGLFKSDQGLINHPDTKRAATRFALNQAAFFDQFARSMVKMSQMDILTGSAGEIRRNCSVRNTALGDVSSSAHQLETTAGDEGLAADA</sequence>
<evidence type="ECO:0000256" key="13">
    <source>
        <dbReference type="ARBA" id="ARBA00023157"/>
    </source>
</evidence>
<keyword evidence="11 21" id="KW-0560">Oxidoreductase</keyword>
<evidence type="ECO:0000256" key="16">
    <source>
        <dbReference type="PIRSR" id="PIRSR600823-1"/>
    </source>
</evidence>
<keyword evidence="15 21" id="KW-0376">Hydrogen peroxide</keyword>
<comment type="catalytic activity">
    <reaction evidence="1 21">
        <text>2 a phenolic donor + H2O2 = 2 a phenolic radical donor + 2 H2O</text>
        <dbReference type="Rhea" id="RHEA:56136"/>
        <dbReference type="ChEBI" id="CHEBI:15377"/>
        <dbReference type="ChEBI" id="CHEBI:16240"/>
        <dbReference type="ChEBI" id="CHEBI:139520"/>
        <dbReference type="ChEBI" id="CHEBI:139521"/>
        <dbReference type="EC" id="1.11.1.7"/>
    </reaction>
</comment>
<name>A0A3L6FXT3_MAIZE</name>
<dbReference type="Gene3D" id="1.10.520.10">
    <property type="match status" value="1"/>
</dbReference>
<comment type="caution">
    <text evidence="23">The sequence shown here is derived from an EMBL/GenBank/DDBJ whole genome shotgun (WGS) entry which is preliminary data.</text>
</comment>
<evidence type="ECO:0000256" key="5">
    <source>
        <dbReference type="ARBA" id="ARBA00022525"/>
    </source>
</evidence>
<feature type="binding site" evidence="18">
    <location>
        <position position="286"/>
    </location>
    <ligand>
        <name>Ca(2+)</name>
        <dbReference type="ChEBI" id="CHEBI:29108"/>
        <label>2</label>
    </ligand>
</feature>
<comment type="similarity">
    <text evidence="3">Belongs to the peroxidase family. Ascorbate peroxidase subfamily.</text>
</comment>
<dbReference type="PROSITE" id="PS50873">
    <property type="entry name" value="PEROXIDASE_4"/>
    <property type="match status" value="1"/>
</dbReference>
<dbReference type="EC" id="1.11.1.7" evidence="4 21"/>
<feature type="binding site" evidence="18">
    <location>
        <position position="122"/>
    </location>
    <ligand>
        <name>Ca(2+)</name>
        <dbReference type="ChEBI" id="CHEBI:29108"/>
        <label>1</label>
    </ligand>
</feature>
<dbReference type="SUPFAM" id="SSF48113">
    <property type="entry name" value="Heme-dependent peroxidases"/>
    <property type="match status" value="1"/>
</dbReference>
<evidence type="ECO:0000256" key="11">
    <source>
        <dbReference type="ARBA" id="ARBA00023002"/>
    </source>
</evidence>
<dbReference type="ExpressionAtlas" id="A0A3L6FXT3">
    <property type="expression patterns" value="baseline and differential"/>
</dbReference>
<dbReference type="GO" id="GO:0042744">
    <property type="term" value="P:hydrogen peroxide catabolic process"/>
    <property type="evidence" value="ECO:0007669"/>
    <property type="project" value="UniProtKB-KW"/>
</dbReference>
<dbReference type="InterPro" id="IPR019794">
    <property type="entry name" value="Peroxidases_AS"/>
</dbReference>
<dbReference type="InterPro" id="IPR010255">
    <property type="entry name" value="Haem_peroxidase_sf"/>
</dbReference>
<dbReference type="PRINTS" id="PR00461">
    <property type="entry name" value="PLPEROXIDASE"/>
</dbReference>
<feature type="domain" description="Plant heme peroxidase family profile" evidence="22">
    <location>
        <begin position="71"/>
        <end position="366"/>
    </location>
</feature>
<dbReference type="AlphaFoldDB" id="A0A3L6FXT3"/>